<keyword evidence="3" id="KW-1185">Reference proteome</keyword>
<dbReference type="EMBL" id="VSRR010021519">
    <property type="protein sequence ID" value="MPC64003.1"/>
    <property type="molecule type" value="Genomic_DNA"/>
</dbReference>
<protein>
    <submittedName>
        <fullName evidence="2">Uncharacterized protein</fullName>
    </submittedName>
</protein>
<comment type="caution">
    <text evidence="2">The sequence shown here is derived from an EMBL/GenBank/DDBJ whole genome shotgun (WGS) entry which is preliminary data.</text>
</comment>
<organism evidence="2 3">
    <name type="scientific">Portunus trituberculatus</name>
    <name type="common">Swimming crab</name>
    <name type="synonym">Neptunus trituberculatus</name>
    <dbReference type="NCBI Taxonomy" id="210409"/>
    <lineage>
        <taxon>Eukaryota</taxon>
        <taxon>Metazoa</taxon>
        <taxon>Ecdysozoa</taxon>
        <taxon>Arthropoda</taxon>
        <taxon>Crustacea</taxon>
        <taxon>Multicrustacea</taxon>
        <taxon>Malacostraca</taxon>
        <taxon>Eumalacostraca</taxon>
        <taxon>Eucarida</taxon>
        <taxon>Decapoda</taxon>
        <taxon>Pleocyemata</taxon>
        <taxon>Brachyura</taxon>
        <taxon>Eubrachyura</taxon>
        <taxon>Portunoidea</taxon>
        <taxon>Portunidae</taxon>
        <taxon>Portuninae</taxon>
        <taxon>Portunus</taxon>
    </lineage>
</organism>
<accession>A0A5B7H1S2</accession>
<dbReference type="Proteomes" id="UP000324222">
    <property type="component" value="Unassembled WGS sequence"/>
</dbReference>
<feature type="region of interest" description="Disordered" evidence="1">
    <location>
        <begin position="22"/>
        <end position="44"/>
    </location>
</feature>
<gene>
    <name evidence="2" type="ORF">E2C01_058111</name>
</gene>
<name>A0A5B7H1S2_PORTR</name>
<evidence type="ECO:0000313" key="3">
    <source>
        <dbReference type="Proteomes" id="UP000324222"/>
    </source>
</evidence>
<reference evidence="2 3" key="1">
    <citation type="submission" date="2019-05" db="EMBL/GenBank/DDBJ databases">
        <title>Another draft genome of Portunus trituberculatus and its Hox gene families provides insights of decapod evolution.</title>
        <authorList>
            <person name="Jeong J.-H."/>
            <person name="Song I."/>
            <person name="Kim S."/>
            <person name="Choi T."/>
            <person name="Kim D."/>
            <person name="Ryu S."/>
            <person name="Kim W."/>
        </authorList>
    </citation>
    <scope>NUCLEOTIDE SEQUENCE [LARGE SCALE GENOMIC DNA]</scope>
    <source>
        <tissue evidence="2">Muscle</tissue>
    </source>
</reference>
<dbReference type="AlphaFoldDB" id="A0A5B7H1S2"/>
<evidence type="ECO:0000313" key="2">
    <source>
        <dbReference type="EMBL" id="MPC64003.1"/>
    </source>
</evidence>
<proteinExistence type="predicted"/>
<evidence type="ECO:0000256" key="1">
    <source>
        <dbReference type="SAM" id="MobiDB-lite"/>
    </source>
</evidence>
<sequence>MKEPVCLPTPCTELERWRRWVGSTGVMGEGSTGEGEEGVEGKRGRGREILQARLTFSMSAIEHVRDEGSRRTTPQHYMA</sequence>